<protein>
    <submittedName>
        <fullName evidence="1">Uncharacterized protein</fullName>
    </submittedName>
</protein>
<keyword evidence="2" id="KW-1185">Reference proteome</keyword>
<comment type="caution">
    <text evidence="1">The sequence shown here is derived from an EMBL/GenBank/DDBJ whole genome shotgun (WGS) entry which is preliminary data.</text>
</comment>
<evidence type="ECO:0000313" key="2">
    <source>
        <dbReference type="Proteomes" id="UP000887116"/>
    </source>
</evidence>
<dbReference type="AlphaFoldDB" id="A0A8X6KB58"/>
<proteinExistence type="predicted"/>
<reference evidence="1" key="1">
    <citation type="submission" date="2020-07" db="EMBL/GenBank/DDBJ databases">
        <title>Multicomponent nature underlies the extraordinary mechanical properties of spider dragline silk.</title>
        <authorList>
            <person name="Kono N."/>
            <person name="Nakamura H."/>
            <person name="Mori M."/>
            <person name="Yoshida Y."/>
            <person name="Ohtoshi R."/>
            <person name="Malay A.D."/>
            <person name="Moran D.A.P."/>
            <person name="Tomita M."/>
            <person name="Numata K."/>
            <person name="Arakawa K."/>
        </authorList>
    </citation>
    <scope>NUCLEOTIDE SEQUENCE</scope>
</reference>
<organism evidence="1 2">
    <name type="scientific">Trichonephila clavata</name>
    <name type="common">Joro spider</name>
    <name type="synonym">Nephila clavata</name>
    <dbReference type="NCBI Taxonomy" id="2740835"/>
    <lineage>
        <taxon>Eukaryota</taxon>
        <taxon>Metazoa</taxon>
        <taxon>Ecdysozoa</taxon>
        <taxon>Arthropoda</taxon>
        <taxon>Chelicerata</taxon>
        <taxon>Arachnida</taxon>
        <taxon>Araneae</taxon>
        <taxon>Araneomorphae</taxon>
        <taxon>Entelegynae</taxon>
        <taxon>Araneoidea</taxon>
        <taxon>Nephilidae</taxon>
        <taxon>Trichonephila</taxon>
    </lineage>
</organism>
<dbReference type="EMBL" id="BMAO01030388">
    <property type="protein sequence ID" value="GFQ67696.1"/>
    <property type="molecule type" value="Genomic_DNA"/>
</dbReference>
<gene>
    <name evidence="1" type="ORF">TNCT_344801</name>
</gene>
<sequence length="90" mass="10108">MECAEFESLTFQYGGCPSSLRSKVICVLTLRKKCGTFVCITCYEESFHVIILLVQTDWLHCNANVHAVCAVNARCGDSRVSRNFNNIIND</sequence>
<accession>A0A8X6KB58</accession>
<evidence type="ECO:0000313" key="1">
    <source>
        <dbReference type="EMBL" id="GFQ67696.1"/>
    </source>
</evidence>
<name>A0A8X6KB58_TRICU</name>
<dbReference type="Proteomes" id="UP000887116">
    <property type="component" value="Unassembled WGS sequence"/>
</dbReference>